<dbReference type="KEGG" id="bmor:101747017"/>
<reference evidence="8" key="1">
    <citation type="journal article" date="2008" name="Insect Biochem. Mol. Biol.">
        <title>The genome of a lepidopteran model insect, the silkworm Bombyx mori.</title>
        <authorList>
            <consortium name="International Silkworm Genome Consortium"/>
        </authorList>
    </citation>
    <scope>NUCLEOTIDE SEQUENCE [LARGE SCALE GENOMIC DNA]</scope>
    <source>
        <strain evidence="8">p50T</strain>
    </source>
</reference>
<dbReference type="EnsemblMetazoa" id="XM_004922340.3">
    <property type="protein sequence ID" value="XP_004922397.1"/>
    <property type="gene ID" value="LOC101747017"/>
</dbReference>
<feature type="transmembrane region" description="Helical" evidence="6">
    <location>
        <begin position="7"/>
        <end position="29"/>
    </location>
</feature>
<protein>
    <submittedName>
        <fullName evidence="7">Uncharacterized protein</fullName>
    </submittedName>
</protein>
<dbReference type="GO" id="GO:0016020">
    <property type="term" value="C:membrane"/>
    <property type="evidence" value="ECO:0007669"/>
    <property type="project" value="UniProtKB-SubCell"/>
</dbReference>
<dbReference type="Proteomes" id="UP000005204">
    <property type="component" value="Unassembled WGS sequence"/>
</dbReference>
<comment type="subcellular location">
    <subcellularLocation>
        <location evidence="1">Membrane</location>
        <topology evidence="1">Multi-pass membrane protein</topology>
    </subcellularLocation>
</comment>
<dbReference type="GeneID" id="101747017"/>
<proteinExistence type="inferred from homology"/>
<evidence type="ECO:0000256" key="5">
    <source>
        <dbReference type="ARBA" id="ARBA00023136"/>
    </source>
</evidence>
<sequence>MVFSYNCANCCMIISVWGTIQLIIMGTLYKKEMLTLLDDVEAEEYSNYEDFIKKTHENYQKVARNCWIAASIYFVVFIISYICVKKTKKIKIKTALELEDDEISCRSPTAMQLR</sequence>
<dbReference type="Pfam" id="PF23489">
    <property type="entry name" value="V-ATPase_su_f"/>
    <property type="match status" value="1"/>
</dbReference>
<dbReference type="InterPro" id="IPR026770">
    <property type="entry name" value="RNase_K"/>
</dbReference>
<feature type="transmembrane region" description="Helical" evidence="6">
    <location>
        <begin position="67"/>
        <end position="84"/>
    </location>
</feature>
<keyword evidence="5 6" id="KW-0472">Membrane</keyword>
<reference evidence="7" key="2">
    <citation type="submission" date="2022-06" db="UniProtKB">
        <authorList>
            <consortium name="EnsemblMetazoa"/>
        </authorList>
    </citation>
    <scope>IDENTIFICATION</scope>
    <source>
        <strain evidence="7">p50T (Dazao)</strain>
    </source>
</reference>
<comment type="similarity">
    <text evidence="2">Belongs to the RNase K family.</text>
</comment>
<keyword evidence="8" id="KW-1185">Reference proteome</keyword>
<dbReference type="AlphaFoldDB" id="A0A8R1WET7"/>
<keyword evidence="3 6" id="KW-0812">Transmembrane</keyword>
<name>A0A8R1WET7_BOMMO</name>
<dbReference type="OrthoDB" id="67317at2759"/>
<evidence type="ECO:0000256" key="3">
    <source>
        <dbReference type="ARBA" id="ARBA00022692"/>
    </source>
</evidence>
<evidence type="ECO:0000256" key="6">
    <source>
        <dbReference type="SAM" id="Phobius"/>
    </source>
</evidence>
<evidence type="ECO:0000256" key="2">
    <source>
        <dbReference type="ARBA" id="ARBA00008458"/>
    </source>
</evidence>
<dbReference type="InterPro" id="IPR056552">
    <property type="entry name" value="Ribonucl_Kappa"/>
</dbReference>
<dbReference type="PANTHER" id="PTHR31733">
    <property type="entry name" value="RIBONUCLEASE KAPPA"/>
    <property type="match status" value="1"/>
</dbReference>
<accession>A0A8R1WET7</accession>
<evidence type="ECO:0000313" key="8">
    <source>
        <dbReference type="Proteomes" id="UP000005204"/>
    </source>
</evidence>
<evidence type="ECO:0000256" key="4">
    <source>
        <dbReference type="ARBA" id="ARBA00022989"/>
    </source>
</evidence>
<dbReference type="RefSeq" id="XP_004922397.1">
    <property type="nucleotide sequence ID" value="XM_004922340.4"/>
</dbReference>
<evidence type="ECO:0000313" key="7">
    <source>
        <dbReference type="EnsemblMetazoa" id="XP_004922397.1"/>
    </source>
</evidence>
<organism evidence="7 8">
    <name type="scientific">Bombyx mori</name>
    <name type="common">Silk moth</name>
    <dbReference type="NCBI Taxonomy" id="7091"/>
    <lineage>
        <taxon>Eukaryota</taxon>
        <taxon>Metazoa</taxon>
        <taxon>Ecdysozoa</taxon>
        <taxon>Arthropoda</taxon>
        <taxon>Hexapoda</taxon>
        <taxon>Insecta</taxon>
        <taxon>Pterygota</taxon>
        <taxon>Neoptera</taxon>
        <taxon>Endopterygota</taxon>
        <taxon>Lepidoptera</taxon>
        <taxon>Glossata</taxon>
        <taxon>Ditrysia</taxon>
        <taxon>Bombycoidea</taxon>
        <taxon>Bombycidae</taxon>
        <taxon>Bombycinae</taxon>
        <taxon>Bombyx</taxon>
    </lineage>
</organism>
<keyword evidence="4 6" id="KW-1133">Transmembrane helix</keyword>
<dbReference type="GO" id="GO:0004521">
    <property type="term" value="F:RNA endonuclease activity"/>
    <property type="evidence" value="ECO:0007669"/>
    <property type="project" value="InterPro"/>
</dbReference>
<evidence type="ECO:0000256" key="1">
    <source>
        <dbReference type="ARBA" id="ARBA00004141"/>
    </source>
</evidence>